<proteinExistence type="predicted"/>
<dbReference type="Pfam" id="PF25023">
    <property type="entry name" value="TEN_YD-shell"/>
    <property type="match status" value="1"/>
</dbReference>
<feature type="region of interest" description="Disordered" evidence="2">
    <location>
        <begin position="740"/>
        <end position="760"/>
    </location>
</feature>
<dbReference type="PANTHER" id="PTHR32305">
    <property type="match status" value="1"/>
</dbReference>
<evidence type="ECO:0000313" key="5">
    <source>
        <dbReference type="EMBL" id="RJF54060.1"/>
    </source>
</evidence>
<feature type="transmembrane region" description="Helical" evidence="3">
    <location>
        <begin position="1414"/>
        <end position="1439"/>
    </location>
</feature>
<evidence type="ECO:0000256" key="3">
    <source>
        <dbReference type="SAM" id="Phobius"/>
    </source>
</evidence>
<dbReference type="Pfam" id="PF12937">
    <property type="entry name" value="F-box-like"/>
    <property type="match status" value="1"/>
</dbReference>
<evidence type="ECO:0000256" key="2">
    <source>
        <dbReference type="SAM" id="MobiDB-lite"/>
    </source>
</evidence>
<dbReference type="InterPro" id="IPR031325">
    <property type="entry name" value="RHS_repeat"/>
</dbReference>
<evidence type="ECO:0000259" key="4">
    <source>
        <dbReference type="PROSITE" id="PS50181"/>
    </source>
</evidence>
<evidence type="ECO:0000256" key="1">
    <source>
        <dbReference type="ARBA" id="ARBA00022737"/>
    </source>
</evidence>
<dbReference type="SUPFAM" id="SSF81383">
    <property type="entry name" value="F-box domain"/>
    <property type="match status" value="1"/>
</dbReference>
<evidence type="ECO:0000313" key="6">
    <source>
        <dbReference type="Proteomes" id="UP000284338"/>
    </source>
</evidence>
<keyword evidence="3" id="KW-0472">Membrane</keyword>
<dbReference type="Gene3D" id="2.180.10.10">
    <property type="entry name" value="RHS repeat-associated core"/>
    <property type="match status" value="2"/>
</dbReference>
<keyword evidence="3" id="KW-0812">Transmembrane</keyword>
<dbReference type="NCBIfam" id="TIGR03696">
    <property type="entry name" value="Rhs_assc_core"/>
    <property type="match status" value="1"/>
</dbReference>
<dbReference type="InterPro" id="IPR056823">
    <property type="entry name" value="TEN-like_YD-shell"/>
</dbReference>
<keyword evidence="6" id="KW-1185">Reference proteome</keyword>
<feature type="transmembrane region" description="Helical" evidence="3">
    <location>
        <begin position="1445"/>
        <end position="1468"/>
    </location>
</feature>
<sequence length="1670" mass="180168">MTGLNMPFSPRSLTCFMRTTMSANFSTQAGNFSGGLSAAVDPRTGLFTLNLSLLSLAANRQLGPAVDIALVYSPLSTDNFGFGNGVSLGLTHYNTLTGTLTLSSGERYQVTETAGQPFILQKKLNNFIFRKTATAYEVVWKNGTVEVLPGPDASVAHKFPVRIVSPSGRTVSYTWNYTGPVPRLTQVQDEFHTLLTLQYYDTISTVITTFPDSDEGGRLSLQFANLHLAGLTHYAHDDSPLTWAFSYQAVDGLNLLSGLTYPTGLREQVRYQSQVMRFPDKAGLPALPAVVSYQRHPGGGQPALQMAYTWSDTNYLGFGAVADWDPDNDFNYGLAGDYHYSSTETLAGADIALATVRTYNKFHLLTGETTRRDGAVTTRTTRYHADEFQPFDRQPPQFLLPREITETLIDTAGKSRARVTLTTFDEQGNLLQQTDADGTVTTMSWYSPEGDDGCPAEPNGFARFLKQKTASYPENAGLAVPDTVETYTYAPLGHTDCAVQTSLSTFSGDTLLHKQVTDYDDEAGSPERGRIRAIEDTYYPQEGGDGFTSRQAFITRVSGTRLQQSVTFTGHDGLTAVTQRTSSALSGLLFDETDALGVSTAYAYDGLGRLRRRTQAVGTPYEQATLWSYSEGDVPVTTETGPTGAQQETHFDSTGRVIRRRLRDIDATQAMHEVYAARYNAIGDTVSETTRDWLTTGTGTPTAITLDCDTGYDVWGAASSQTLSDGLTRVMTLDPVGLTQTQQRRGNTRAQGAADSGLTQSHFDPVSLQLTRTERRDAAGQVQGTVRYAHDGRGLLRRMEDERGHITTFTYDALGRELSRTLPDGSTVNRRYAPHLAQAQVTAISVTGPDADGNVQTWLLGTQTFDSLGRLTTSVSGGRTTHYAYDGASPSPATVRLASGNVLQYTYIPALGNAISSLTAEGVTQTFTYDSTTGDLLQADEGDSRNGNTWTPAGHLQAERFTRGDGTRQTGYGSTLSGAPTAYTDITGKTTVYERDEHGRLVTLTDDALTVSLTYDALGRLHTRTVTDAATAATLVMTLGYDDFGREVARTLDDGQGDRVTLAQTWLENSLLDRRITRQNDEVVKNEQYAYDARNRLVDYRVSGNTPPMDAYGHPLAGQTYRHDALNNLTTIITLLADGSEDRATCHYENPADPTQLTRVTHTHNGYPPVIVLEYDAEGRMTRDEAGRTLGYDPLGRLISVSGTGLPGGEYGYDALNRLASQSVNDGERLALYYRGDELVNEALDVPQQDTRLIKLGHACLGVSAGTRLTVTAGDGHDSLLWSRESGQETGTLHGWSPYGSGEVARGLPGFNGERCDPVSGTYHLGNGYRAFNPALMRFNCPDSLSPFGAGGINPYVYCGGDPINFTDPTGHMSGQGIGGIVLGIIGLGLSLFTAGASIAAAGGVAAALGSASALSLTVGALGVVADLTAIIGGAVATANPEASAVLGWVSLATGVVGMGIGGVQAFFRSTQGMRQRLGNIQTTGLSGRGAAKADLSYSPIEQLPNEMLYKIAEYLPAGSLNSLAQTSKRINPIAVDMLNKRVGKIINHPLSKNDQEVLTMFSGERQKLAKARFKISNYIDNNGADANSDYVLTDIGGGYIELFNKGGVDEANVGSMMLFEDTRRNAVIPGTLRPTFEDRFSDKNNPFGKYMFNRLSPALLASLKRKKGF</sequence>
<keyword evidence="1" id="KW-0677">Repeat</keyword>
<dbReference type="PANTHER" id="PTHR32305:SF15">
    <property type="entry name" value="PROTEIN RHSA-RELATED"/>
    <property type="match status" value="1"/>
</dbReference>
<gene>
    <name evidence="5" type="ORF">D4100_18975</name>
</gene>
<dbReference type="InterPro" id="IPR001810">
    <property type="entry name" value="F-box_dom"/>
</dbReference>
<protein>
    <submittedName>
        <fullName evidence="5">RHS repeat protein</fullName>
    </submittedName>
</protein>
<dbReference type="CDD" id="cd09917">
    <property type="entry name" value="F-box_SF"/>
    <property type="match status" value="1"/>
</dbReference>
<dbReference type="InterPro" id="IPR036047">
    <property type="entry name" value="F-box-like_dom_sf"/>
</dbReference>
<dbReference type="NCBIfam" id="TIGR01643">
    <property type="entry name" value="YD_repeat_2x"/>
    <property type="match status" value="2"/>
</dbReference>
<dbReference type="Proteomes" id="UP000284338">
    <property type="component" value="Unassembled WGS sequence"/>
</dbReference>
<accession>A0AA92X580</accession>
<dbReference type="InterPro" id="IPR006530">
    <property type="entry name" value="YD"/>
</dbReference>
<dbReference type="InterPro" id="IPR022385">
    <property type="entry name" value="Rhs_assc_core"/>
</dbReference>
<dbReference type="PROSITE" id="PS50181">
    <property type="entry name" value="FBOX"/>
    <property type="match status" value="1"/>
</dbReference>
<organism evidence="5 6">
    <name type="scientific">Serratia inhibens</name>
    <dbReference type="NCBI Taxonomy" id="2338073"/>
    <lineage>
        <taxon>Bacteria</taxon>
        <taxon>Pseudomonadati</taxon>
        <taxon>Pseudomonadota</taxon>
        <taxon>Gammaproteobacteria</taxon>
        <taxon>Enterobacterales</taxon>
        <taxon>Yersiniaceae</taxon>
        <taxon>Serratia</taxon>
    </lineage>
</organism>
<dbReference type="Pfam" id="PF05593">
    <property type="entry name" value="RHS_repeat"/>
    <property type="match status" value="1"/>
</dbReference>
<dbReference type="InterPro" id="IPR050708">
    <property type="entry name" value="T6SS_VgrG/RHS"/>
</dbReference>
<dbReference type="EMBL" id="QYYG01000007">
    <property type="protein sequence ID" value="RJF54060.1"/>
    <property type="molecule type" value="Genomic_DNA"/>
</dbReference>
<name>A0AA92X580_9GAMM</name>
<feature type="domain" description="F-box" evidence="4">
    <location>
        <begin position="1498"/>
        <end position="1546"/>
    </location>
</feature>
<comment type="caution">
    <text evidence="5">The sequence shown here is derived from an EMBL/GenBank/DDBJ whole genome shotgun (WGS) entry which is preliminary data.</text>
</comment>
<keyword evidence="3" id="KW-1133">Transmembrane helix</keyword>
<feature type="compositionally biased region" description="Polar residues" evidence="2">
    <location>
        <begin position="740"/>
        <end position="750"/>
    </location>
</feature>
<reference evidence="5 6" key="1">
    <citation type="submission" date="2018-09" db="EMBL/GenBank/DDBJ databases">
        <title>Draft genome of a novel serratia sp. strain with antifungal activity.</title>
        <authorList>
            <person name="Dichmann S.I."/>
            <person name="Park B.P."/>
            <person name="Pathiraja D."/>
            <person name="Choi I.-G."/>
            <person name="Stougaard P."/>
            <person name="Hennessy R.C."/>
        </authorList>
    </citation>
    <scope>NUCLEOTIDE SEQUENCE [LARGE SCALE GENOMIC DNA]</scope>
    <source>
        <strain evidence="5 6">S40</strain>
    </source>
</reference>
<feature type="transmembrane region" description="Helical" evidence="3">
    <location>
        <begin position="1378"/>
        <end position="1402"/>
    </location>
</feature>